<proteinExistence type="predicted"/>
<protein>
    <submittedName>
        <fullName evidence="1">Uncharacterized protein</fullName>
    </submittedName>
</protein>
<dbReference type="Proteomes" id="UP001464891">
    <property type="component" value="Unassembled WGS sequence"/>
</dbReference>
<organism evidence="1 2">
    <name type="scientific">Trichocoleus desertorum GB2-A4</name>
    <dbReference type="NCBI Taxonomy" id="2933944"/>
    <lineage>
        <taxon>Bacteria</taxon>
        <taxon>Bacillati</taxon>
        <taxon>Cyanobacteriota</taxon>
        <taxon>Cyanophyceae</taxon>
        <taxon>Leptolyngbyales</taxon>
        <taxon>Trichocoleusaceae</taxon>
        <taxon>Trichocoleus</taxon>
    </lineage>
</organism>
<keyword evidence="2" id="KW-1185">Reference proteome</keyword>
<evidence type="ECO:0000313" key="2">
    <source>
        <dbReference type="Proteomes" id="UP001464891"/>
    </source>
</evidence>
<comment type="caution">
    <text evidence="1">The sequence shown here is derived from an EMBL/GenBank/DDBJ whole genome shotgun (WGS) entry which is preliminary data.</text>
</comment>
<accession>A0ABV0JGY2</accession>
<dbReference type="RefSeq" id="WP_190443506.1">
    <property type="nucleotide sequence ID" value="NZ_JAMPKM010000063.1"/>
</dbReference>
<sequence length="65" mass="6868">MLLIAAASGMAQSAARSDGMAQLPRTWQTCPANVPAASVAPFPKLHPNALQARVPIMMYHDILPA</sequence>
<evidence type="ECO:0000313" key="1">
    <source>
        <dbReference type="EMBL" id="MEP0821054.1"/>
    </source>
</evidence>
<feature type="non-terminal residue" evidence="1">
    <location>
        <position position="65"/>
    </location>
</feature>
<dbReference type="EMBL" id="JAMPKM010000063">
    <property type="protein sequence ID" value="MEP0821054.1"/>
    <property type="molecule type" value="Genomic_DNA"/>
</dbReference>
<name>A0ABV0JGY2_9CYAN</name>
<gene>
    <name evidence="1" type="ORF">NC998_28820</name>
</gene>
<reference evidence="1 2" key="1">
    <citation type="submission" date="2022-04" db="EMBL/GenBank/DDBJ databases">
        <title>Positive selection, recombination, and allopatry shape intraspecific diversity of widespread and dominant cyanobacteria.</title>
        <authorList>
            <person name="Wei J."/>
            <person name="Shu W."/>
            <person name="Hu C."/>
        </authorList>
    </citation>
    <scope>NUCLEOTIDE SEQUENCE [LARGE SCALE GENOMIC DNA]</scope>
    <source>
        <strain evidence="1 2">GB2-A4</strain>
    </source>
</reference>